<comment type="similarity">
    <text evidence="3">Belongs to the GRAS family.</text>
</comment>
<feature type="region of interest" description="SAW" evidence="3">
    <location>
        <begin position="397"/>
        <end position="472"/>
    </location>
</feature>
<evidence type="ECO:0000256" key="1">
    <source>
        <dbReference type="ARBA" id="ARBA00023015"/>
    </source>
</evidence>
<dbReference type="InterPro" id="IPR005202">
    <property type="entry name" value="TF_GRAS"/>
</dbReference>
<dbReference type="PANTHER" id="PTHR31636">
    <property type="entry name" value="OSJNBA0084A10.13 PROTEIN-RELATED"/>
    <property type="match status" value="1"/>
</dbReference>
<feature type="region of interest" description="Leucine repeat II (LRII)" evidence="3">
    <location>
        <begin position="199"/>
        <end position="231"/>
    </location>
</feature>
<keyword evidence="5" id="KW-1185">Reference proteome</keyword>
<sequence>MGQEAGSSSVSSPLQMFSMMSLSPGIGSSPYAWFKDISPEERGLRLINLFLNCVNHVAAGSIGNANIGLEHLSHLVSPDGDAMQRLVAYFNEALADRVVKSWRGIYRALNSTKGISVAEEFLAKKLFYDLCPFLRIAYVITNQAILEAMEDEEMVHIIDLDCFEPAQWVNLLQSFSLQKKLMFQLRITGIHEKKEVLERMACILNNEAEKLDIGFQFNPIVSKVEDLDTDRLRVKTGEALAISSVLQLNPLLAFDDQVVFRHSPASSSNGSNMVHIPRNLQRNRLTLNDFLENDSNNNNNSTPGFSPDSATSSPFFIMPPKMATFLTLLCSFFPKLLVVTEQEANHSGLKLMERIDEALHFYGAFFDCLESKIPRGSVERYQVEKIVFGQEIKNIVACEGLERTTRHEKLEKWIPRLEMAGFMKVDLSFNGMIQARKLLHNNNYDGYMVKEKNGYFFICWHDQPLYSVSAWRFRR</sequence>
<evidence type="ECO:0000256" key="3">
    <source>
        <dbReference type="PROSITE-ProRule" id="PRU01191"/>
    </source>
</evidence>
<evidence type="ECO:0000256" key="2">
    <source>
        <dbReference type="ARBA" id="ARBA00023163"/>
    </source>
</evidence>
<feature type="short sequence motif" description="VHIID" evidence="3">
    <location>
        <begin position="155"/>
        <end position="159"/>
    </location>
</feature>
<keyword evidence="1" id="KW-0805">Transcription regulation</keyword>
<name>A0AAV3R788_LITER</name>
<dbReference type="AlphaFoldDB" id="A0AAV3R788"/>
<accession>A0AAV3R788</accession>
<organism evidence="4 5">
    <name type="scientific">Lithospermum erythrorhizon</name>
    <name type="common">Purple gromwell</name>
    <name type="synonym">Lithospermum officinale var. erythrorhizon</name>
    <dbReference type="NCBI Taxonomy" id="34254"/>
    <lineage>
        <taxon>Eukaryota</taxon>
        <taxon>Viridiplantae</taxon>
        <taxon>Streptophyta</taxon>
        <taxon>Embryophyta</taxon>
        <taxon>Tracheophyta</taxon>
        <taxon>Spermatophyta</taxon>
        <taxon>Magnoliopsida</taxon>
        <taxon>eudicotyledons</taxon>
        <taxon>Gunneridae</taxon>
        <taxon>Pentapetalae</taxon>
        <taxon>asterids</taxon>
        <taxon>lamiids</taxon>
        <taxon>Boraginales</taxon>
        <taxon>Boraginaceae</taxon>
        <taxon>Boraginoideae</taxon>
        <taxon>Lithospermeae</taxon>
        <taxon>Lithospermum</taxon>
    </lineage>
</organism>
<proteinExistence type="inferred from homology"/>
<comment type="caution">
    <text evidence="3">Lacks conserved residue(s) required for the propagation of feature annotation.</text>
</comment>
<protein>
    <recommendedName>
        <fullName evidence="6">Scarecrow-like protein 3</fullName>
    </recommendedName>
</protein>
<dbReference type="PROSITE" id="PS50985">
    <property type="entry name" value="GRAS"/>
    <property type="match status" value="1"/>
</dbReference>
<gene>
    <name evidence="4" type="ORF">LIER_26108</name>
</gene>
<evidence type="ECO:0008006" key="6">
    <source>
        <dbReference type="Google" id="ProtNLM"/>
    </source>
</evidence>
<reference evidence="4 5" key="1">
    <citation type="submission" date="2024-01" db="EMBL/GenBank/DDBJ databases">
        <title>The complete chloroplast genome sequence of Lithospermum erythrorhizon: insights into the phylogenetic relationship among Boraginaceae species and the maternal lineages of purple gromwells.</title>
        <authorList>
            <person name="Okada T."/>
            <person name="Watanabe K."/>
        </authorList>
    </citation>
    <scope>NUCLEOTIDE SEQUENCE [LARGE SCALE GENOMIC DNA]</scope>
</reference>
<comment type="caution">
    <text evidence="4">The sequence shown here is derived from an EMBL/GenBank/DDBJ whole genome shotgun (WGS) entry which is preliminary data.</text>
</comment>
<evidence type="ECO:0000313" key="4">
    <source>
        <dbReference type="EMBL" id="GAA0172252.1"/>
    </source>
</evidence>
<evidence type="ECO:0000313" key="5">
    <source>
        <dbReference type="Proteomes" id="UP001454036"/>
    </source>
</evidence>
<dbReference type="Pfam" id="PF03514">
    <property type="entry name" value="GRAS"/>
    <property type="match status" value="1"/>
</dbReference>
<feature type="region of interest" description="VHIID" evidence="3">
    <location>
        <begin position="124"/>
        <end position="189"/>
    </location>
</feature>
<keyword evidence="2" id="KW-0804">Transcription</keyword>
<dbReference type="Proteomes" id="UP001454036">
    <property type="component" value="Unassembled WGS sequence"/>
</dbReference>
<dbReference type="EMBL" id="BAABME010008039">
    <property type="protein sequence ID" value="GAA0172252.1"/>
    <property type="molecule type" value="Genomic_DNA"/>
</dbReference>
<feature type="short sequence motif" description="LXXLL motif" evidence="3">
    <location>
        <begin position="248"/>
        <end position="252"/>
    </location>
</feature>